<name>A0A1J5TU02_9ZZZZ</name>
<sequence length="57" mass="6634">MSEHRSAKAVMKNKSVPFFVKTIRLRYIVFPAMRDVQPDDLSPKAALEKIYQLKKLV</sequence>
<accession>A0A1J5TU02</accession>
<comment type="caution">
    <text evidence="1">The sequence shown here is derived from an EMBL/GenBank/DDBJ whole genome shotgun (WGS) entry which is preliminary data.</text>
</comment>
<dbReference type="Gene3D" id="6.10.140.430">
    <property type="match status" value="1"/>
</dbReference>
<proteinExistence type="predicted"/>
<dbReference type="EMBL" id="MLJW01000001">
    <property type="protein sequence ID" value="OIR19752.1"/>
    <property type="molecule type" value="Genomic_DNA"/>
</dbReference>
<dbReference type="AlphaFoldDB" id="A0A1J5TU02"/>
<reference evidence="1" key="1">
    <citation type="submission" date="2016-10" db="EMBL/GenBank/DDBJ databases">
        <title>Sequence of Gallionella enrichment culture.</title>
        <authorList>
            <person name="Poehlein A."/>
            <person name="Muehling M."/>
            <person name="Daniel R."/>
        </authorList>
    </citation>
    <scope>NUCLEOTIDE SEQUENCE</scope>
</reference>
<gene>
    <name evidence="1" type="ORF">GALL_06360</name>
</gene>
<organism evidence="1">
    <name type="scientific">mine drainage metagenome</name>
    <dbReference type="NCBI Taxonomy" id="410659"/>
    <lineage>
        <taxon>unclassified sequences</taxon>
        <taxon>metagenomes</taxon>
        <taxon>ecological metagenomes</taxon>
    </lineage>
</organism>
<evidence type="ECO:0000313" key="1">
    <source>
        <dbReference type="EMBL" id="OIR19752.1"/>
    </source>
</evidence>
<protein>
    <submittedName>
        <fullName evidence="1">Uncharacterized protein</fullName>
    </submittedName>
</protein>